<dbReference type="OrthoDB" id="5149496at2"/>
<name>A0A1I1MHC0_9ACTN</name>
<dbReference type="Pfam" id="PF12277">
    <property type="entry name" value="DUF3618"/>
    <property type="match status" value="1"/>
</dbReference>
<dbReference type="RefSeq" id="WP_091125590.1">
    <property type="nucleotide sequence ID" value="NZ_FOLB01000012.1"/>
</dbReference>
<dbReference type="STRING" id="574651.SAMN04487968_11292"/>
<keyword evidence="1" id="KW-1133">Transmembrane helix</keyword>
<dbReference type="AlphaFoldDB" id="A0A1I1MHC0"/>
<proteinExistence type="predicted"/>
<keyword evidence="1" id="KW-0472">Membrane</keyword>
<feature type="transmembrane region" description="Helical" evidence="1">
    <location>
        <begin position="62"/>
        <end position="79"/>
    </location>
</feature>
<dbReference type="Proteomes" id="UP000198832">
    <property type="component" value="Unassembled WGS sequence"/>
</dbReference>
<keyword evidence="1" id="KW-0812">Transmembrane</keyword>
<evidence type="ECO:0000313" key="2">
    <source>
        <dbReference type="EMBL" id="SFC84505.1"/>
    </source>
</evidence>
<accession>A0A1I1MHC0</accession>
<gene>
    <name evidence="2" type="ORF">SAMN04487968_11292</name>
</gene>
<evidence type="ECO:0000313" key="3">
    <source>
        <dbReference type="Proteomes" id="UP000198832"/>
    </source>
</evidence>
<dbReference type="EMBL" id="FOLB01000012">
    <property type="protein sequence ID" value="SFC84505.1"/>
    <property type="molecule type" value="Genomic_DNA"/>
</dbReference>
<reference evidence="2 3" key="1">
    <citation type="submission" date="2016-10" db="EMBL/GenBank/DDBJ databases">
        <authorList>
            <person name="de Groot N.N."/>
        </authorList>
    </citation>
    <scope>NUCLEOTIDE SEQUENCE [LARGE SCALE GENOMIC DNA]</scope>
    <source>
        <strain evidence="2 3">CGMCC 1.7056</strain>
    </source>
</reference>
<dbReference type="InterPro" id="IPR022062">
    <property type="entry name" value="DUF3618"/>
</dbReference>
<evidence type="ECO:0000256" key="1">
    <source>
        <dbReference type="SAM" id="Phobius"/>
    </source>
</evidence>
<evidence type="ECO:0008006" key="4">
    <source>
        <dbReference type="Google" id="ProtNLM"/>
    </source>
</evidence>
<protein>
    <recommendedName>
        <fullName evidence="4">DUF3618 domain-containing protein</fullName>
    </recommendedName>
</protein>
<organism evidence="2 3">
    <name type="scientific">Nocardioides terrae</name>
    <dbReference type="NCBI Taxonomy" id="574651"/>
    <lineage>
        <taxon>Bacteria</taxon>
        <taxon>Bacillati</taxon>
        <taxon>Actinomycetota</taxon>
        <taxon>Actinomycetes</taxon>
        <taxon>Propionibacteriales</taxon>
        <taxon>Nocardioidaceae</taxon>
        <taxon>Nocardioides</taxon>
    </lineage>
</organism>
<sequence length="84" mass="9297">MTKADRQPDLEREIEETRMRLAGTIDQLLYRSSPKTIAQRQMAAIKATYVDPRTGEPNTANILKTAGVIVGVVGLMVALRKLSK</sequence>
<keyword evidence="3" id="KW-1185">Reference proteome</keyword>